<feature type="compositionally biased region" description="Basic and acidic residues" evidence="1">
    <location>
        <begin position="1"/>
        <end position="12"/>
    </location>
</feature>
<reference evidence="2 3" key="1">
    <citation type="journal article" date="2022" name="bioRxiv">
        <title>Genomics of Preaxostyla Flagellates Illuminates Evolutionary Transitions and the Path Towards Mitochondrial Loss.</title>
        <authorList>
            <person name="Novak L.V.F."/>
            <person name="Treitli S.C."/>
            <person name="Pyrih J."/>
            <person name="Halakuc P."/>
            <person name="Pipaliya S.V."/>
            <person name="Vacek V."/>
            <person name="Brzon O."/>
            <person name="Soukal P."/>
            <person name="Eme L."/>
            <person name="Dacks J.B."/>
            <person name="Karnkowska A."/>
            <person name="Elias M."/>
            <person name="Hampl V."/>
        </authorList>
    </citation>
    <scope>NUCLEOTIDE SEQUENCE [LARGE SCALE GENOMIC DNA]</scope>
    <source>
        <strain evidence="2">NAU3</strain>
        <tissue evidence="2">Gut</tissue>
    </source>
</reference>
<protein>
    <submittedName>
        <fullName evidence="2">Uncharacterized protein</fullName>
    </submittedName>
</protein>
<proteinExistence type="predicted"/>
<gene>
    <name evidence="2" type="ORF">BLNAU_14792</name>
</gene>
<dbReference type="EMBL" id="JARBJD010000139">
    <property type="protein sequence ID" value="KAK2950300.1"/>
    <property type="molecule type" value="Genomic_DNA"/>
</dbReference>
<accession>A0ABQ9XFV1</accession>
<sequence>MTWMRERPRESTHFQASSSAQPSRVEETKSSIPIQPPPLVQMTLASSSLFDQSLKQTNLKLSKAFSHRSATRRQTVHRLTVTNVSDIWTSCAERLASKQDCTQFTISFRHLR</sequence>
<organism evidence="2 3">
    <name type="scientific">Blattamonas nauphoetae</name>
    <dbReference type="NCBI Taxonomy" id="2049346"/>
    <lineage>
        <taxon>Eukaryota</taxon>
        <taxon>Metamonada</taxon>
        <taxon>Preaxostyla</taxon>
        <taxon>Oxymonadida</taxon>
        <taxon>Blattamonas</taxon>
    </lineage>
</organism>
<comment type="caution">
    <text evidence="2">The sequence shown here is derived from an EMBL/GenBank/DDBJ whole genome shotgun (WGS) entry which is preliminary data.</text>
</comment>
<dbReference type="Proteomes" id="UP001281761">
    <property type="component" value="Unassembled WGS sequence"/>
</dbReference>
<feature type="compositionally biased region" description="Polar residues" evidence="1">
    <location>
        <begin position="13"/>
        <end position="22"/>
    </location>
</feature>
<feature type="region of interest" description="Disordered" evidence="1">
    <location>
        <begin position="1"/>
        <end position="37"/>
    </location>
</feature>
<evidence type="ECO:0000313" key="2">
    <source>
        <dbReference type="EMBL" id="KAK2950300.1"/>
    </source>
</evidence>
<keyword evidence="3" id="KW-1185">Reference proteome</keyword>
<name>A0ABQ9XFV1_9EUKA</name>
<evidence type="ECO:0000256" key="1">
    <source>
        <dbReference type="SAM" id="MobiDB-lite"/>
    </source>
</evidence>
<evidence type="ECO:0000313" key="3">
    <source>
        <dbReference type="Proteomes" id="UP001281761"/>
    </source>
</evidence>